<accession>A0A3B1ARP0</accession>
<proteinExistence type="inferred from homology"/>
<dbReference type="CDD" id="cd02909">
    <property type="entry name" value="cupin_pirin_N"/>
    <property type="match status" value="1"/>
</dbReference>
<comment type="similarity">
    <text evidence="1">Belongs to the pirin family.</text>
</comment>
<dbReference type="InterPro" id="IPR011051">
    <property type="entry name" value="RmlC_Cupin_sf"/>
</dbReference>
<dbReference type="InterPro" id="IPR008778">
    <property type="entry name" value="Pirin_C_dom"/>
</dbReference>
<dbReference type="InterPro" id="IPR014710">
    <property type="entry name" value="RmlC-like_jellyroll"/>
</dbReference>
<dbReference type="PANTHER" id="PTHR13903:SF8">
    <property type="entry name" value="PIRIN"/>
    <property type="match status" value="1"/>
</dbReference>
<dbReference type="Gene3D" id="2.60.120.10">
    <property type="entry name" value="Jelly Rolls"/>
    <property type="match status" value="2"/>
</dbReference>
<feature type="domain" description="Pirin C-terminal" evidence="3">
    <location>
        <begin position="164"/>
        <end position="243"/>
    </location>
</feature>
<sequence>MNGKATSHAAVETLEGVGVTVKRLFPVPGLRNLDPFVLWDHFSVAPGTGFPDHPHRGFEAITYMLDGSMQHTDNLGNQSTVTAGGAQRFTAGRGIVHSEMPGGIGDNTGIQLWINLPGRLKDTAPAYQQVDAGAFPVEHFETGWKKTIVGEGSPLQLLSNVHYSELWLEAGGHFAEILPEGFTGLAYLLQGQAWVSGQDIDAGSACFVTNVSRIVMDSEAGCRLMLCLGRPHGEPIYQHGPYVD</sequence>
<protein>
    <submittedName>
        <fullName evidence="4">Pirin</fullName>
    </submittedName>
</protein>
<dbReference type="PIRSF" id="PIRSF006232">
    <property type="entry name" value="Pirin"/>
    <property type="match status" value="1"/>
</dbReference>
<evidence type="ECO:0000313" key="4">
    <source>
        <dbReference type="EMBL" id="VAW95396.1"/>
    </source>
</evidence>
<feature type="domain" description="Pirin N-terminal" evidence="2">
    <location>
        <begin position="21"/>
        <end position="114"/>
    </location>
</feature>
<dbReference type="AlphaFoldDB" id="A0A3B1ARP0"/>
<dbReference type="InterPro" id="IPR012093">
    <property type="entry name" value="Pirin"/>
</dbReference>
<dbReference type="SUPFAM" id="SSF51182">
    <property type="entry name" value="RmlC-like cupins"/>
    <property type="match status" value="1"/>
</dbReference>
<evidence type="ECO:0000259" key="3">
    <source>
        <dbReference type="Pfam" id="PF05726"/>
    </source>
</evidence>
<dbReference type="EMBL" id="UOFU01000071">
    <property type="protein sequence ID" value="VAW95396.1"/>
    <property type="molecule type" value="Genomic_DNA"/>
</dbReference>
<evidence type="ECO:0000259" key="2">
    <source>
        <dbReference type="Pfam" id="PF02678"/>
    </source>
</evidence>
<gene>
    <name evidence="4" type="ORF">MNBD_GAMMA20-1517</name>
</gene>
<reference evidence="4" key="1">
    <citation type="submission" date="2018-06" db="EMBL/GenBank/DDBJ databases">
        <authorList>
            <person name="Zhirakovskaya E."/>
        </authorList>
    </citation>
    <scope>NUCLEOTIDE SEQUENCE</scope>
</reference>
<organism evidence="4">
    <name type="scientific">hydrothermal vent metagenome</name>
    <dbReference type="NCBI Taxonomy" id="652676"/>
    <lineage>
        <taxon>unclassified sequences</taxon>
        <taxon>metagenomes</taxon>
        <taxon>ecological metagenomes</taxon>
    </lineage>
</organism>
<dbReference type="PANTHER" id="PTHR13903">
    <property type="entry name" value="PIRIN-RELATED"/>
    <property type="match status" value="1"/>
</dbReference>
<dbReference type="InterPro" id="IPR003829">
    <property type="entry name" value="Pirin_N_dom"/>
</dbReference>
<evidence type="ECO:0000256" key="1">
    <source>
        <dbReference type="ARBA" id="ARBA00008416"/>
    </source>
</evidence>
<dbReference type="Pfam" id="PF02678">
    <property type="entry name" value="Pirin"/>
    <property type="match status" value="1"/>
</dbReference>
<dbReference type="Pfam" id="PF05726">
    <property type="entry name" value="Pirin_C"/>
    <property type="match status" value="1"/>
</dbReference>
<name>A0A3B1ARP0_9ZZZZ</name>